<sequence>MSPGRRTYKEPVNIELTTKIHLMAEVQRTKGFETKRFRITLGKHNEDRLIKIGTKATQDRIVFAVTPGGMRCVKWPNMKPNSPPSLEISQLQIRLESILKDKKILK</sequence>
<organism evidence="1 2">
    <name type="scientific">Candidatus Iainarchaeum sp</name>
    <dbReference type="NCBI Taxonomy" id="3101447"/>
    <lineage>
        <taxon>Archaea</taxon>
        <taxon>Candidatus Iainarchaeota</taxon>
        <taxon>Candidatus Iainarchaeia</taxon>
        <taxon>Candidatus Iainarchaeales</taxon>
        <taxon>Candidatus Iainarchaeaceae</taxon>
        <taxon>Candidatus Iainarchaeum</taxon>
    </lineage>
</organism>
<accession>A0A8T5GE74</accession>
<evidence type="ECO:0000313" key="2">
    <source>
        <dbReference type="Proteomes" id="UP000722459"/>
    </source>
</evidence>
<evidence type="ECO:0000313" key="1">
    <source>
        <dbReference type="EMBL" id="MBT4870259.1"/>
    </source>
</evidence>
<protein>
    <submittedName>
        <fullName evidence="1">Uncharacterized protein</fullName>
    </submittedName>
</protein>
<proteinExistence type="predicted"/>
<reference evidence="1" key="1">
    <citation type="journal article" date="2021" name="ISME J.">
        <title>Mercury methylation by metabolically versatile and cosmopolitan marine bacteria.</title>
        <authorList>
            <person name="Lin H."/>
            <person name="Ascher D.B."/>
            <person name="Myung Y."/>
            <person name="Lamborg C.H."/>
            <person name="Hallam S.J."/>
            <person name="Gionfriddo C.M."/>
            <person name="Holt K.E."/>
            <person name="Moreau J.W."/>
        </authorList>
    </citation>
    <scope>NUCLEOTIDE SEQUENCE</scope>
    <source>
        <strain evidence="1">SI075_bin30</strain>
    </source>
</reference>
<dbReference type="AlphaFoldDB" id="A0A8T5GE74"/>
<dbReference type="Proteomes" id="UP000722459">
    <property type="component" value="Unassembled WGS sequence"/>
</dbReference>
<name>A0A8T5GE74_9ARCH</name>
<comment type="caution">
    <text evidence="1">The sequence shown here is derived from an EMBL/GenBank/DDBJ whole genome shotgun (WGS) entry which is preliminary data.</text>
</comment>
<gene>
    <name evidence="1" type="ORF">HON47_01660</name>
</gene>
<dbReference type="EMBL" id="JABJNZ010000023">
    <property type="protein sequence ID" value="MBT4870259.1"/>
    <property type="molecule type" value="Genomic_DNA"/>
</dbReference>